<gene>
    <name evidence="1" type="ORF">E6A44_015255</name>
</gene>
<evidence type="ECO:0000313" key="2">
    <source>
        <dbReference type="Proteomes" id="UP001517247"/>
    </source>
</evidence>
<keyword evidence="2" id="KW-1185">Reference proteome</keyword>
<organism evidence="1 2">
    <name type="scientific">Pedobacter ureilyticus</name>
    <dbReference type="NCBI Taxonomy" id="1393051"/>
    <lineage>
        <taxon>Bacteria</taxon>
        <taxon>Pseudomonadati</taxon>
        <taxon>Bacteroidota</taxon>
        <taxon>Sphingobacteriia</taxon>
        <taxon>Sphingobacteriales</taxon>
        <taxon>Sphingobacteriaceae</taxon>
        <taxon>Pedobacter</taxon>
    </lineage>
</organism>
<proteinExistence type="predicted"/>
<comment type="caution">
    <text evidence="1">The sequence shown here is derived from an EMBL/GenBank/DDBJ whole genome shotgun (WGS) entry which is preliminary data.</text>
</comment>
<reference evidence="1 2" key="1">
    <citation type="submission" date="2024-12" db="EMBL/GenBank/DDBJ databases">
        <authorList>
            <person name="Hu S."/>
        </authorList>
    </citation>
    <scope>NUCLEOTIDE SEQUENCE [LARGE SCALE GENOMIC DNA]</scope>
    <source>
        <strain evidence="1 2">THG-T11</strain>
    </source>
</reference>
<evidence type="ECO:0000313" key="1">
    <source>
        <dbReference type="EMBL" id="MFN0256945.1"/>
    </source>
</evidence>
<dbReference type="EMBL" id="SSHJ02000008">
    <property type="protein sequence ID" value="MFN0256945.1"/>
    <property type="molecule type" value="Genomic_DNA"/>
</dbReference>
<dbReference type="RefSeq" id="WP_138724035.1">
    <property type="nucleotide sequence ID" value="NZ_SSHJ02000008.1"/>
</dbReference>
<sequence length="64" mass="7129">MKTNQLIALAIANETGGSNSRAIRKLKIQTTIQLLNPIEIRPSYLNSLIEKLNSVLKILQILQS</sequence>
<protein>
    <submittedName>
        <fullName evidence="1">Uncharacterized protein</fullName>
    </submittedName>
</protein>
<name>A0ABW9J9R4_9SPHI</name>
<accession>A0ABW9J9R4</accession>
<dbReference type="Proteomes" id="UP001517247">
    <property type="component" value="Unassembled WGS sequence"/>
</dbReference>